<reference evidence="1" key="1">
    <citation type="journal article" date="2020" name="mSystems">
        <title>Genome- and Community-Level Interaction Insights into Carbon Utilization and Element Cycling Functions of Hydrothermarchaeota in Hydrothermal Sediment.</title>
        <authorList>
            <person name="Zhou Z."/>
            <person name="Liu Y."/>
            <person name="Xu W."/>
            <person name="Pan J."/>
            <person name="Luo Z.H."/>
            <person name="Li M."/>
        </authorList>
    </citation>
    <scope>NUCLEOTIDE SEQUENCE [LARGE SCALE GENOMIC DNA]</scope>
    <source>
        <strain evidence="1">SpSt-26</strain>
    </source>
</reference>
<accession>A0A7J2TGZ4</accession>
<proteinExistence type="predicted"/>
<organism evidence="1">
    <name type="scientific">Archaeoglobus fulgidus</name>
    <dbReference type="NCBI Taxonomy" id="2234"/>
    <lineage>
        <taxon>Archaea</taxon>
        <taxon>Methanobacteriati</taxon>
        <taxon>Methanobacteriota</taxon>
        <taxon>Archaeoglobi</taxon>
        <taxon>Archaeoglobales</taxon>
        <taxon>Archaeoglobaceae</taxon>
        <taxon>Archaeoglobus</taxon>
    </lineage>
</organism>
<comment type="caution">
    <text evidence="1">The sequence shown here is derived from an EMBL/GenBank/DDBJ whole genome shotgun (WGS) entry which is preliminary data.</text>
</comment>
<gene>
    <name evidence="1" type="ORF">ENP88_01505</name>
</gene>
<evidence type="ECO:0000313" key="1">
    <source>
        <dbReference type="EMBL" id="HEH34837.1"/>
    </source>
</evidence>
<sequence>MDFALREELAKKLKKRFRVVSPCKVGIGWVDVAIFGGESVGIDFALNYESSVERLNSFPFRKRIIVGECERCVELEELCSGYGIALDEPERFETHLSTKKLEDTIAFLYMTKEALDDGRFEDLKILGFATSYSRSKIEPRFFVSLTSDGYRVAKKIIYSRIAANAKKLEKISSPLNYLIALGLSNYLSFKPEEFFTLKDLKSLLQFYRKIPPSSFKVHEGHPKVMLAEFLVKSALNHEALDLAKKLCDMGLATKFRLFSPSGDFIWEEFRFAREVVEFLIKSSFFSVEREIIEELSFLLNAMQGKIVACESMKRAEELGLIEFNKPRFGRDFEEFVRVRIAMLAEKILEKLDLCNKT</sequence>
<dbReference type="AlphaFoldDB" id="A0A7J2TGZ4"/>
<name>A0A7J2TGZ4_ARCFL</name>
<protein>
    <submittedName>
        <fullName evidence="1">Uncharacterized protein</fullName>
    </submittedName>
</protein>
<dbReference type="EMBL" id="DSLA01000026">
    <property type="protein sequence ID" value="HEH34837.1"/>
    <property type="molecule type" value="Genomic_DNA"/>
</dbReference>